<name>A0ABT9UA88_PAEHA</name>
<evidence type="ECO:0008006" key="5">
    <source>
        <dbReference type="Google" id="ProtNLM"/>
    </source>
</evidence>
<dbReference type="RefSeq" id="WP_307208614.1">
    <property type="nucleotide sequence ID" value="NZ_JAUSSU010000021.1"/>
</dbReference>
<evidence type="ECO:0000256" key="2">
    <source>
        <dbReference type="SAM" id="Coils"/>
    </source>
</evidence>
<comment type="caution">
    <text evidence="3">The sequence shown here is derived from an EMBL/GenBank/DDBJ whole genome shotgun (WGS) entry which is preliminary data.</text>
</comment>
<proteinExistence type="predicted"/>
<dbReference type="Gene3D" id="1.20.58.300">
    <property type="entry name" value="FlgN-like"/>
    <property type="match status" value="1"/>
</dbReference>
<evidence type="ECO:0000313" key="4">
    <source>
        <dbReference type="Proteomes" id="UP001229346"/>
    </source>
</evidence>
<evidence type="ECO:0000313" key="3">
    <source>
        <dbReference type="EMBL" id="MDQ0116551.1"/>
    </source>
</evidence>
<organism evidence="3 4">
    <name type="scientific">Paenibacillus harenae</name>
    <dbReference type="NCBI Taxonomy" id="306543"/>
    <lineage>
        <taxon>Bacteria</taxon>
        <taxon>Bacillati</taxon>
        <taxon>Bacillota</taxon>
        <taxon>Bacilli</taxon>
        <taxon>Bacillales</taxon>
        <taxon>Paenibacillaceae</taxon>
        <taxon>Paenibacillus</taxon>
    </lineage>
</organism>
<dbReference type="EMBL" id="JAUSSU010000021">
    <property type="protein sequence ID" value="MDQ0116551.1"/>
    <property type="molecule type" value="Genomic_DNA"/>
</dbReference>
<feature type="coiled-coil region" evidence="2">
    <location>
        <begin position="94"/>
        <end position="124"/>
    </location>
</feature>
<accession>A0ABT9UA88</accession>
<gene>
    <name evidence="3" type="ORF">J2T15_006032</name>
</gene>
<keyword evidence="2" id="KW-0175">Coiled coil</keyword>
<evidence type="ECO:0000256" key="1">
    <source>
        <dbReference type="ARBA" id="ARBA00022795"/>
    </source>
</evidence>
<dbReference type="Pfam" id="PF05130">
    <property type="entry name" value="FlgN"/>
    <property type="match status" value="1"/>
</dbReference>
<dbReference type="Proteomes" id="UP001229346">
    <property type="component" value="Unassembled WGS sequence"/>
</dbReference>
<dbReference type="InterPro" id="IPR036679">
    <property type="entry name" value="FlgN-like_sf"/>
</dbReference>
<sequence length="166" mass="19351">MTVSKVVETLNRLAETHESLLQTGLEKKRAIIEKDLDTLMRIMRLETKLVKEITTLDLERVVAIRRLMVEKGVKNRINSTYRQLMGVVFVPEERLQLQTVHERLERTLKELKQLNDLNQSLLNQSLDFIQFSIELFVSPEDESYTYKHPSAILSDSNRFGSYNTKA</sequence>
<keyword evidence="1" id="KW-1005">Bacterial flagellum biogenesis</keyword>
<protein>
    <recommendedName>
        <fullName evidence="5">Flagellar protein FlgN</fullName>
    </recommendedName>
</protein>
<dbReference type="SUPFAM" id="SSF140566">
    <property type="entry name" value="FlgN-like"/>
    <property type="match status" value="1"/>
</dbReference>
<keyword evidence="4" id="KW-1185">Reference proteome</keyword>
<dbReference type="InterPro" id="IPR007809">
    <property type="entry name" value="FlgN-like"/>
</dbReference>
<reference evidence="3 4" key="1">
    <citation type="submission" date="2023-07" db="EMBL/GenBank/DDBJ databases">
        <title>Sorghum-associated microbial communities from plants grown in Nebraska, USA.</title>
        <authorList>
            <person name="Schachtman D."/>
        </authorList>
    </citation>
    <scope>NUCLEOTIDE SEQUENCE [LARGE SCALE GENOMIC DNA]</scope>
    <source>
        <strain evidence="3 4">CC482</strain>
    </source>
</reference>